<dbReference type="PANTHER" id="PTHR11895:SF7">
    <property type="entry name" value="GLUTAMYL-TRNA(GLN) AMIDOTRANSFERASE SUBUNIT A, MITOCHONDRIAL"/>
    <property type="match status" value="1"/>
</dbReference>
<dbReference type="PANTHER" id="PTHR11895">
    <property type="entry name" value="TRANSAMIDASE"/>
    <property type="match status" value="1"/>
</dbReference>
<sequence>MTSERVHAFTGDVLGDLDAVGVAELVRSGEVSAAEVAGAAVARAELVDPKLRAVAFPAYDRVSAAGGLLAGVPTFVKDNTDVRGLPSGHGSAALRPGPAKRDAGFARQYLSSGVTVLGKSRLPEFGFNASTEFAGAEPTRNPWHTAYSAGASSGGAAALVAAGVVPIAHANDGGGSIRIPAACCGLVGLKPTRGRLVANEQGRSLPIDLVSDGVVSRSVRDQAAFYAAAERYWRNPQLPELGLVEGPGRRRLRIGLVVDSPAGVRACPRTAEVVAETASVLEGLGHRVEPVVVPIDGRFVADFTAYWGMLSFLVSVTGKVVLDRSFQASRMDGLSQGLRGLFRSRLLAAPGMLYRLSRVRRDYARMFERVDLVLSPVLAHVTPLLGHLSPTVPFEELLTRLQSYVAYTPLNNVSGGPAISVPMGATAEGLPVGVQFSAAHGAERTLLELAFELEAARPWRRIQD</sequence>
<dbReference type="PROSITE" id="PS00571">
    <property type="entry name" value="AMIDASES"/>
    <property type="match status" value="1"/>
</dbReference>
<comment type="similarity">
    <text evidence="1">Belongs to the amidase family.</text>
</comment>
<protein>
    <submittedName>
        <fullName evidence="3">Amidase</fullName>
        <ecNumber evidence="3">3.5.1.4</ecNumber>
    </submittedName>
</protein>
<feature type="domain" description="Amidase" evidence="2">
    <location>
        <begin position="53"/>
        <end position="447"/>
    </location>
</feature>
<dbReference type="InterPro" id="IPR020556">
    <property type="entry name" value="Amidase_CS"/>
</dbReference>
<comment type="caution">
    <text evidence="3">The sequence shown here is derived from an EMBL/GenBank/DDBJ whole genome shotgun (WGS) entry which is preliminary data.</text>
</comment>
<name>A0ABR6BCV6_9PSEU</name>
<dbReference type="Gene3D" id="3.90.1300.10">
    <property type="entry name" value="Amidase signature (AS) domain"/>
    <property type="match status" value="1"/>
</dbReference>
<dbReference type="RefSeq" id="WP_318296098.1">
    <property type="nucleotide sequence ID" value="NZ_BAAABQ010000001.1"/>
</dbReference>
<evidence type="ECO:0000313" key="4">
    <source>
        <dbReference type="Proteomes" id="UP000517916"/>
    </source>
</evidence>
<reference evidence="3 4" key="1">
    <citation type="submission" date="2020-08" db="EMBL/GenBank/DDBJ databases">
        <title>Genomic Encyclopedia of Archaeal and Bacterial Type Strains, Phase II (KMG-II): from individual species to whole genera.</title>
        <authorList>
            <person name="Goeker M."/>
        </authorList>
    </citation>
    <scope>NUCLEOTIDE SEQUENCE [LARGE SCALE GENOMIC DNA]</scope>
    <source>
        <strain evidence="3 4">DSM 43850</strain>
    </source>
</reference>
<keyword evidence="4" id="KW-1185">Reference proteome</keyword>
<dbReference type="SUPFAM" id="SSF75304">
    <property type="entry name" value="Amidase signature (AS) enzymes"/>
    <property type="match status" value="1"/>
</dbReference>
<keyword evidence="3" id="KW-0378">Hydrolase</keyword>
<accession>A0ABR6BCV6</accession>
<dbReference type="EMBL" id="JACJID010000001">
    <property type="protein sequence ID" value="MBA8924703.1"/>
    <property type="molecule type" value="Genomic_DNA"/>
</dbReference>
<dbReference type="InterPro" id="IPR023631">
    <property type="entry name" value="Amidase_dom"/>
</dbReference>
<organism evidence="3 4">
    <name type="scientific">Kutzneria viridogrisea</name>
    <dbReference type="NCBI Taxonomy" id="47990"/>
    <lineage>
        <taxon>Bacteria</taxon>
        <taxon>Bacillati</taxon>
        <taxon>Actinomycetota</taxon>
        <taxon>Actinomycetes</taxon>
        <taxon>Pseudonocardiales</taxon>
        <taxon>Pseudonocardiaceae</taxon>
        <taxon>Kutzneria</taxon>
    </lineage>
</organism>
<dbReference type="GO" id="GO:0004040">
    <property type="term" value="F:amidase activity"/>
    <property type="evidence" value="ECO:0007669"/>
    <property type="project" value="UniProtKB-EC"/>
</dbReference>
<evidence type="ECO:0000313" key="3">
    <source>
        <dbReference type="EMBL" id="MBA8924703.1"/>
    </source>
</evidence>
<evidence type="ECO:0000256" key="1">
    <source>
        <dbReference type="ARBA" id="ARBA00009199"/>
    </source>
</evidence>
<dbReference type="InterPro" id="IPR000120">
    <property type="entry name" value="Amidase"/>
</dbReference>
<dbReference type="EC" id="3.5.1.4" evidence="3"/>
<proteinExistence type="inferred from homology"/>
<dbReference type="Pfam" id="PF01425">
    <property type="entry name" value="Amidase"/>
    <property type="match status" value="1"/>
</dbReference>
<dbReference type="InterPro" id="IPR036928">
    <property type="entry name" value="AS_sf"/>
</dbReference>
<gene>
    <name evidence="3" type="ORF">BC739_001900</name>
</gene>
<evidence type="ECO:0000259" key="2">
    <source>
        <dbReference type="Pfam" id="PF01425"/>
    </source>
</evidence>
<dbReference type="NCBIfam" id="NF005899">
    <property type="entry name" value="PRK07869.1"/>
    <property type="match status" value="1"/>
</dbReference>
<dbReference type="Proteomes" id="UP000517916">
    <property type="component" value="Unassembled WGS sequence"/>
</dbReference>